<reference evidence="2 3" key="1">
    <citation type="submission" date="2018-10" db="EMBL/GenBank/DDBJ databases">
        <authorList>
            <person name="Li J."/>
        </authorList>
    </citation>
    <scope>NUCLEOTIDE SEQUENCE [LARGE SCALE GENOMIC DNA]</scope>
    <source>
        <strain evidence="2 3">JCM 11654</strain>
    </source>
</reference>
<organism evidence="2 3">
    <name type="scientific">Mycetocola lacteus</name>
    <dbReference type="NCBI Taxonomy" id="76637"/>
    <lineage>
        <taxon>Bacteria</taxon>
        <taxon>Bacillati</taxon>
        <taxon>Actinomycetota</taxon>
        <taxon>Actinomycetes</taxon>
        <taxon>Micrococcales</taxon>
        <taxon>Microbacteriaceae</taxon>
        <taxon>Mycetocola</taxon>
    </lineage>
</organism>
<comment type="caution">
    <text evidence="2">The sequence shown here is derived from an EMBL/GenBank/DDBJ whole genome shotgun (WGS) entry which is preliminary data.</text>
</comment>
<dbReference type="SUPFAM" id="SSF160424">
    <property type="entry name" value="BH3703-like"/>
    <property type="match status" value="1"/>
</dbReference>
<sequence>MAEQMAFEEVARGLFELLEDGDSRIEYRTSMLRDTSVTWVRRFNPAGPSEVADGRYYSVAAPYEVRESARRLRAACYREGGGTWFSAKIVVTAAGSAQAEYNYDQEPEWDAPVDSVLYTNDQDQYPRDETAQPAWLRQRIAEGRAQIIAENNRARRR</sequence>
<protein>
    <submittedName>
        <fullName evidence="2">Uncharacterized protein</fullName>
    </submittedName>
</protein>
<evidence type="ECO:0000313" key="3">
    <source>
        <dbReference type="Proteomes" id="UP000269438"/>
    </source>
</evidence>
<accession>A0A3L7AVK6</accession>
<evidence type="ECO:0000313" key="1">
    <source>
        <dbReference type="EMBL" id="RLP80778.1"/>
    </source>
</evidence>
<evidence type="ECO:0000313" key="2">
    <source>
        <dbReference type="EMBL" id="RLP84563.1"/>
    </source>
</evidence>
<dbReference type="InterPro" id="IPR036170">
    <property type="entry name" value="YezG-like_sf"/>
</dbReference>
<proteinExistence type="predicted"/>
<dbReference type="Proteomes" id="UP000269438">
    <property type="component" value="Unassembled WGS sequence"/>
</dbReference>
<name>A0A3L7AVK6_9MICO</name>
<dbReference type="AlphaFoldDB" id="A0A3L7AVK6"/>
<keyword evidence="3" id="KW-1185">Reference proteome</keyword>
<dbReference type="EMBL" id="RCUY01000011">
    <property type="protein sequence ID" value="RLP80778.1"/>
    <property type="molecule type" value="Genomic_DNA"/>
</dbReference>
<dbReference type="EMBL" id="RCUY01000001">
    <property type="protein sequence ID" value="RLP84563.1"/>
    <property type="molecule type" value="Genomic_DNA"/>
</dbReference>
<gene>
    <name evidence="2" type="ORF">D9V34_00760</name>
    <name evidence="1" type="ORF">D9V34_13055</name>
</gene>